<dbReference type="Proteomes" id="UP000016511">
    <property type="component" value="Unassembled WGS sequence"/>
</dbReference>
<evidence type="ECO:0000313" key="2">
    <source>
        <dbReference type="EMBL" id="ERI05920.1"/>
    </source>
</evidence>
<keyword evidence="3" id="KW-1185">Reference proteome</keyword>
<feature type="transmembrane region" description="Helical" evidence="1">
    <location>
        <begin position="17"/>
        <end position="37"/>
    </location>
</feature>
<organism evidence="2 3">
    <name type="scientific">Aneurinibacillus aneurinilyticus ATCC 12856</name>
    <dbReference type="NCBI Taxonomy" id="649747"/>
    <lineage>
        <taxon>Bacteria</taxon>
        <taxon>Bacillati</taxon>
        <taxon>Bacillota</taxon>
        <taxon>Bacilli</taxon>
        <taxon>Bacillales</taxon>
        <taxon>Paenibacillaceae</taxon>
        <taxon>Aneurinibacillus group</taxon>
        <taxon>Aneurinibacillus</taxon>
    </lineage>
</organism>
<proteinExistence type="predicted"/>
<gene>
    <name evidence="2" type="ORF">HMPREF0083_05482</name>
</gene>
<dbReference type="EMBL" id="AWSJ01000341">
    <property type="protein sequence ID" value="ERI05920.1"/>
    <property type="molecule type" value="Genomic_DNA"/>
</dbReference>
<keyword evidence="1" id="KW-1133">Transmembrane helix</keyword>
<name>U1WTC8_ANEAE</name>
<sequence length="77" mass="8893">MVSFIYSGIETTKIVPIFLHILFFLTEFLLGSTKFCILKKETERKRIYRLHSSGTPSSLLPSFIPLLCLRIPSHAMY</sequence>
<evidence type="ECO:0000256" key="1">
    <source>
        <dbReference type="SAM" id="Phobius"/>
    </source>
</evidence>
<keyword evidence="1" id="KW-0812">Transmembrane</keyword>
<dbReference type="STRING" id="649747.HMPREF0083_05482"/>
<dbReference type="HOGENOM" id="CLU_2630412_0_0_9"/>
<dbReference type="AlphaFoldDB" id="U1WTC8"/>
<reference evidence="2 3" key="1">
    <citation type="submission" date="2013-08" db="EMBL/GenBank/DDBJ databases">
        <authorList>
            <person name="Weinstock G."/>
            <person name="Sodergren E."/>
            <person name="Wylie T."/>
            <person name="Fulton L."/>
            <person name="Fulton R."/>
            <person name="Fronick C."/>
            <person name="O'Laughlin M."/>
            <person name="Godfrey J."/>
            <person name="Miner T."/>
            <person name="Herter B."/>
            <person name="Appelbaum E."/>
            <person name="Cordes M."/>
            <person name="Lek S."/>
            <person name="Wollam A."/>
            <person name="Pepin K.H."/>
            <person name="Palsikar V.B."/>
            <person name="Mitreva M."/>
            <person name="Wilson R.K."/>
        </authorList>
    </citation>
    <scope>NUCLEOTIDE SEQUENCE [LARGE SCALE GENOMIC DNA]</scope>
    <source>
        <strain evidence="2 3">ATCC 12856</strain>
    </source>
</reference>
<evidence type="ECO:0000313" key="3">
    <source>
        <dbReference type="Proteomes" id="UP000016511"/>
    </source>
</evidence>
<keyword evidence="1" id="KW-0472">Membrane</keyword>
<comment type="caution">
    <text evidence="2">The sequence shown here is derived from an EMBL/GenBank/DDBJ whole genome shotgun (WGS) entry which is preliminary data.</text>
</comment>
<accession>U1WTC8</accession>
<protein>
    <submittedName>
        <fullName evidence="2">Uncharacterized protein</fullName>
    </submittedName>
</protein>